<evidence type="ECO:0000313" key="3">
    <source>
        <dbReference type="RefSeq" id="XP_027194463.1"/>
    </source>
</evidence>
<dbReference type="SUPFAM" id="SSF51366">
    <property type="entry name" value="Ribulose-phoshate binding barrel"/>
    <property type="match status" value="1"/>
</dbReference>
<dbReference type="OrthoDB" id="10045006at2759"/>
<dbReference type="InParanoid" id="A0A6P6XNW1"/>
<dbReference type="PIRSF" id="PIRSF005956">
    <property type="entry name" value="BtpA"/>
    <property type="match status" value="1"/>
</dbReference>
<sequence length="288" mass="32602">MLKNNFFKYFNRDQMSVIGMIHVRPLPGTPCASRNHGHCFDIQQLIDHACNDALIYIRNGINGILVENMFDIPYIQSEDSGPEITACMTRICTELRRIIPREIPCGIQILAGLNQQALAVAQACQFQFIRTEGFIFSHVADEGLMPKACAGPLLRYRRQIDAEQILILTDIKKKHCSHSITDDLNLVEMAKAAKFFLTDGIIITGRETGDPPSIADIDQINQSLSVDDDQPILIGSGVTEQNLSRFFDKNIAAIIVGSHFKHNGKWFNQLSEERIKCFMYKYNQLQRK</sequence>
<dbReference type="RefSeq" id="XP_027194463.1">
    <property type="nucleotide sequence ID" value="XM_027338662.1"/>
</dbReference>
<dbReference type="OMA" id="ENFFDAP"/>
<protein>
    <submittedName>
        <fullName evidence="3">Uncharacterized protein F13E9.13, mitochondrial-like</fullName>
    </submittedName>
</protein>
<dbReference type="KEGG" id="dpte:113789166"/>
<name>A0A6P6XNW1_DERPT</name>
<organism evidence="2 3">
    <name type="scientific">Dermatophagoides pteronyssinus</name>
    <name type="common">European house dust mite</name>
    <dbReference type="NCBI Taxonomy" id="6956"/>
    <lineage>
        <taxon>Eukaryota</taxon>
        <taxon>Metazoa</taxon>
        <taxon>Ecdysozoa</taxon>
        <taxon>Arthropoda</taxon>
        <taxon>Chelicerata</taxon>
        <taxon>Arachnida</taxon>
        <taxon>Acari</taxon>
        <taxon>Acariformes</taxon>
        <taxon>Sarcoptiformes</taxon>
        <taxon>Astigmata</taxon>
        <taxon>Psoroptidia</taxon>
        <taxon>Analgoidea</taxon>
        <taxon>Pyroglyphidae</taxon>
        <taxon>Dermatophagoidinae</taxon>
        <taxon>Dermatophagoides</taxon>
    </lineage>
</organism>
<dbReference type="Proteomes" id="UP000515146">
    <property type="component" value="Unplaced"/>
</dbReference>
<dbReference type="InterPro" id="IPR011060">
    <property type="entry name" value="RibuloseP-bd_barrel"/>
</dbReference>
<accession>A0A6P6XNW1</accession>
<comment type="similarity">
    <text evidence="1">Belongs to the BtpA family.</text>
</comment>
<gene>
    <name evidence="3" type="primary">LOC113789166</name>
</gene>
<dbReference type="NCBIfam" id="TIGR00259">
    <property type="entry name" value="thylakoid_BtpA"/>
    <property type="match status" value="1"/>
</dbReference>
<dbReference type="PANTHER" id="PTHR21381:SF3">
    <property type="entry name" value="SGC REGION PROTEIN SGCQ-RELATED"/>
    <property type="match status" value="1"/>
</dbReference>
<keyword evidence="2" id="KW-1185">Reference proteome</keyword>
<evidence type="ECO:0000313" key="2">
    <source>
        <dbReference type="Proteomes" id="UP000515146"/>
    </source>
</evidence>
<evidence type="ECO:0000256" key="1">
    <source>
        <dbReference type="ARBA" id="ARBA00006007"/>
    </source>
</evidence>
<dbReference type="Pfam" id="PF03437">
    <property type="entry name" value="BtpA"/>
    <property type="match status" value="1"/>
</dbReference>
<dbReference type="PANTHER" id="PTHR21381">
    <property type="entry name" value="ZGC:162297"/>
    <property type="match status" value="1"/>
</dbReference>
<proteinExistence type="inferred from homology"/>
<reference evidence="3" key="1">
    <citation type="submission" date="2025-08" db="UniProtKB">
        <authorList>
            <consortium name="RefSeq"/>
        </authorList>
    </citation>
    <scope>IDENTIFICATION</scope>
    <source>
        <strain evidence="3">Airmid</strain>
    </source>
</reference>
<dbReference type="AlphaFoldDB" id="A0A6P6XNW1"/>
<dbReference type="InterPro" id="IPR005137">
    <property type="entry name" value="BtpA"/>
</dbReference>